<dbReference type="Pfam" id="PF07221">
    <property type="entry name" value="GlcNAc_2-epim"/>
    <property type="match status" value="1"/>
</dbReference>
<evidence type="ECO:0000256" key="1">
    <source>
        <dbReference type="ARBA" id="ARBA00008558"/>
    </source>
</evidence>
<dbReference type="Proteomes" id="UP000223913">
    <property type="component" value="Unassembled WGS sequence"/>
</dbReference>
<gene>
    <name evidence="3" type="ORF">CRP01_38195</name>
</gene>
<dbReference type="GO" id="GO:0005975">
    <property type="term" value="P:carbohydrate metabolic process"/>
    <property type="evidence" value="ECO:0007669"/>
    <property type="project" value="InterPro"/>
</dbReference>
<dbReference type="SUPFAM" id="SSF48208">
    <property type="entry name" value="Six-hairpin glycosidases"/>
    <property type="match status" value="1"/>
</dbReference>
<accession>A0A2D0MY85</accession>
<proteinExistence type="inferred from homology"/>
<dbReference type="InterPro" id="IPR012341">
    <property type="entry name" value="6hp_glycosidase-like_sf"/>
</dbReference>
<keyword evidence="2" id="KW-0413">Isomerase</keyword>
<keyword evidence="4" id="KW-1185">Reference proteome</keyword>
<evidence type="ECO:0000256" key="2">
    <source>
        <dbReference type="ARBA" id="ARBA00023235"/>
    </source>
</evidence>
<dbReference type="AlphaFoldDB" id="A0A2D0MY85"/>
<dbReference type="RefSeq" id="WP_099155372.1">
    <property type="nucleotide sequence ID" value="NZ_PDUD01000059.1"/>
</dbReference>
<reference evidence="3 4" key="1">
    <citation type="submission" date="2017-10" db="EMBL/GenBank/DDBJ databases">
        <title>The draft genome sequence of Lewinella nigricans NBRC 102662.</title>
        <authorList>
            <person name="Wang K."/>
        </authorList>
    </citation>
    <scope>NUCLEOTIDE SEQUENCE [LARGE SCALE GENOMIC DNA]</scope>
    <source>
        <strain evidence="3 4">NBRC 102662</strain>
    </source>
</reference>
<evidence type="ECO:0000313" key="4">
    <source>
        <dbReference type="Proteomes" id="UP000223913"/>
    </source>
</evidence>
<dbReference type="GO" id="GO:0016853">
    <property type="term" value="F:isomerase activity"/>
    <property type="evidence" value="ECO:0007669"/>
    <property type="project" value="UniProtKB-KW"/>
</dbReference>
<dbReference type="Gene3D" id="1.50.10.10">
    <property type="match status" value="1"/>
</dbReference>
<dbReference type="InterPro" id="IPR008928">
    <property type="entry name" value="6-hairpin_glycosidase_sf"/>
</dbReference>
<comment type="similarity">
    <text evidence="1">Belongs to the N-acylglucosamine 2-epimerase family.</text>
</comment>
<evidence type="ECO:0000313" key="3">
    <source>
        <dbReference type="EMBL" id="PHN01242.1"/>
    </source>
</evidence>
<sequence length="405" mass="46712">MQTTINKALRAQLQQPALRLKNALEQELDHLLHWWAGNLTDEQHGGFYGRIDGHNRIHPTANKGVLLNTGLLWAFSIAGRTCQSPVYRSLADRAWYYIQAHFIDDVEGGVFRELDFRGAPIRTQKQVDSQAFSIYAFSEYYRLSGNRETLRLAQEIFFLLERYSFDKEKSGYLEALSREWMRLDAKENAVKTLHTHLHLLQAYTNLYRVYPDPSVRDALRALIRCFIDQFIDPQSWHLRLHFDADWTNISTTISFGHDLAVSWLLTDTATVLGDASLLNQCREIAVAMTRACRAEGVDNDGGFFYERVPGQYTDHGKYAWVQSEAVVGLLNAFQIRQEAEMFLAAQRSWDFIERAIRDKDGGTWHRKVNREQVPVRSEDKVGSGHSTYHHVRALTEGIERINTFL</sequence>
<dbReference type="EMBL" id="PDUD01000059">
    <property type="protein sequence ID" value="PHN01242.1"/>
    <property type="molecule type" value="Genomic_DNA"/>
</dbReference>
<organism evidence="3 4">
    <name type="scientific">Flavilitoribacter nigricans (strain ATCC 23147 / DSM 23189 / NBRC 102662 / NCIMB 1420 / SS-2)</name>
    <name type="common">Lewinella nigricans</name>
    <dbReference type="NCBI Taxonomy" id="1122177"/>
    <lineage>
        <taxon>Bacteria</taxon>
        <taxon>Pseudomonadati</taxon>
        <taxon>Bacteroidota</taxon>
        <taxon>Saprospiria</taxon>
        <taxon>Saprospirales</taxon>
        <taxon>Lewinellaceae</taxon>
        <taxon>Flavilitoribacter</taxon>
    </lineage>
</organism>
<dbReference type="OrthoDB" id="5141876at2"/>
<dbReference type="InterPro" id="IPR010819">
    <property type="entry name" value="AGE/CE"/>
</dbReference>
<protein>
    <submittedName>
        <fullName evidence="3">N-acyl-D-glucosamine 2-epimerase</fullName>
    </submittedName>
</protein>
<dbReference type="PANTHER" id="PTHR15108">
    <property type="entry name" value="N-ACYLGLUCOSAMINE-2-EPIMERASE"/>
    <property type="match status" value="1"/>
</dbReference>
<name>A0A2D0MY85_FLAN2</name>
<comment type="caution">
    <text evidence="3">The sequence shown here is derived from an EMBL/GenBank/DDBJ whole genome shotgun (WGS) entry which is preliminary data.</text>
</comment>